<protein>
    <recommendedName>
        <fullName evidence="3">Tudor domain-containing protein 5</fullName>
    </recommendedName>
</protein>
<dbReference type="Gene3D" id="3.30.420.610">
    <property type="entry name" value="LOTUS domain-like"/>
    <property type="match status" value="2"/>
</dbReference>
<sequence>AARRAQLMELLKKEVRAMLIAAKAGLTPEQLEEQYMTMVCKPLPLHDLGFQSTLELVAQMPEVVQICFKNGVLILKAIADDSTKGIAELVANQKVKTHKASKKTSMKANAVFRTKNSKNPQSFQTLRARTPVLPATVKAELQDLLSSSPLLLADLGKAFLRRFGRAFQYRQYGFLSLFEVFRSMSDSIVVQQTKAGSLLVLRKYLASTIDQEEEPQGEAEEEEEPQGEAEEEEEPQGEAEEEEMLQGEAQEEEMPQDETQEEEMLQGEVRSECRLPLVPLQHQDFEQFPLTPEIPPDAVQDRRLCSLPPLKRRRLVGVIVESVVSPSQFYIRICSTEAPNKLEDLMFEMRHVYSHKVASDKYIMPESAVRPGQLCCVVVSKWWYRVIIHRVVSGQEVEVFYADYGRLQIVQKSWLRFLKWHYLKLPAQAIPCSLAQIKPVEGTWSSAAVLLFKHLCRFKEFVGIVDEYVDGVLYLFLCDTSTKQDVYFHSVLRDMGYADVCGENVPSQEFEELNPSALYVQPSVKQGNAEVVEPDLCLQQESRAADSETANLKLDGAEL</sequence>
<dbReference type="InterPro" id="IPR041966">
    <property type="entry name" value="LOTUS-like"/>
</dbReference>
<dbReference type="Proteomes" id="UP000660704">
    <property type="component" value="Unassembled WGS sequence"/>
</dbReference>
<dbReference type="Pfam" id="PF00567">
    <property type="entry name" value="TUDOR"/>
    <property type="match status" value="1"/>
</dbReference>
<accession>A0A851JMV9</accession>
<dbReference type="PROSITE" id="PS51644">
    <property type="entry name" value="HTH_OST"/>
    <property type="match status" value="2"/>
</dbReference>
<name>A0A851JMV9_9PASS</name>
<dbReference type="Pfam" id="PF12872">
    <property type="entry name" value="OST-HTH"/>
    <property type="match status" value="2"/>
</dbReference>
<evidence type="ECO:0000256" key="1">
    <source>
        <dbReference type="ARBA" id="ARBA00004496"/>
    </source>
</evidence>
<dbReference type="PROSITE" id="PS50304">
    <property type="entry name" value="TUDOR"/>
    <property type="match status" value="1"/>
</dbReference>
<feature type="domain" description="HTH OST-type" evidence="11">
    <location>
        <begin position="7"/>
        <end position="80"/>
    </location>
</feature>
<dbReference type="GO" id="GO:0007283">
    <property type="term" value="P:spermatogenesis"/>
    <property type="evidence" value="ECO:0007669"/>
    <property type="project" value="UniProtKB-KW"/>
</dbReference>
<feature type="domain" description="Tudor" evidence="10">
    <location>
        <begin position="368"/>
        <end position="425"/>
    </location>
</feature>
<evidence type="ECO:0000259" key="10">
    <source>
        <dbReference type="PROSITE" id="PS50304"/>
    </source>
</evidence>
<dbReference type="InterPro" id="IPR002999">
    <property type="entry name" value="Tudor"/>
</dbReference>
<dbReference type="SUPFAM" id="SSF63748">
    <property type="entry name" value="Tudor/PWWP/MBT"/>
    <property type="match status" value="1"/>
</dbReference>
<dbReference type="PANTHER" id="PTHR22948:SF19">
    <property type="entry name" value="TUDOR DOMAIN-CONTAINING PROTEIN 5"/>
    <property type="match status" value="1"/>
</dbReference>
<evidence type="ECO:0000313" key="12">
    <source>
        <dbReference type="EMBL" id="NXB79606.1"/>
    </source>
</evidence>
<comment type="subcellular location">
    <subcellularLocation>
        <location evidence="1">Cytoplasm</location>
    </subcellularLocation>
</comment>
<evidence type="ECO:0000256" key="7">
    <source>
        <dbReference type="ARBA" id="ARBA00022782"/>
    </source>
</evidence>
<evidence type="ECO:0000256" key="5">
    <source>
        <dbReference type="ARBA" id="ARBA00022490"/>
    </source>
</evidence>
<keyword evidence="6" id="KW-0677">Repeat</keyword>
<evidence type="ECO:0000256" key="8">
    <source>
        <dbReference type="ARBA" id="ARBA00022871"/>
    </source>
</evidence>
<keyword evidence="4" id="KW-0217">Developmental protein</keyword>
<gene>
    <name evidence="12" type="primary">Tdrd5</name>
    <name evidence="12" type="ORF">DONATR_R13503</name>
</gene>
<dbReference type="Gene3D" id="2.30.30.140">
    <property type="match status" value="1"/>
</dbReference>
<keyword evidence="5" id="KW-0963">Cytoplasm</keyword>
<dbReference type="PANTHER" id="PTHR22948">
    <property type="entry name" value="TUDOR DOMAIN CONTAINING PROTEIN"/>
    <property type="match status" value="1"/>
</dbReference>
<dbReference type="InterPro" id="IPR035437">
    <property type="entry name" value="SNase_OB-fold_sf"/>
</dbReference>
<evidence type="ECO:0000256" key="2">
    <source>
        <dbReference type="ARBA" id="ARBA00010384"/>
    </source>
</evidence>
<comment type="similarity">
    <text evidence="2">Belongs to the TDRD5 family.</text>
</comment>
<dbReference type="GO" id="GO:0005737">
    <property type="term" value="C:cytoplasm"/>
    <property type="evidence" value="ECO:0007669"/>
    <property type="project" value="UniProtKB-SubCell"/>
</dbReference>
<keyword evidence="8" id="KW-0744">Spermatogenesis</keyword>
<dbReference type="SMART" id="SM00333">
    <property type="entry name" value="TUDOR"/>
    <property type="match status" value="1"/>
</dbReference>
<evidence type="ECO:0000259" key="11">
    <source>
        <dbReference type="PROSITE" id="PS51644"/>
    </source>
</evidence>
<dbReference type="EMBL" id="WBMY01014285">
    <property type="protein sequence ID" value="NXB79606.1"/>
    <property type="molecule type" value="Genomic_DNA"/>
</dbReference>
<feature type="non-terminal residue" evidence="12">
    <location>
        <position position="559"/>
    </location>
</feature>
<evidence type="ECO:0000256" key="3">
    <source>
        <dbReference type="ARBA" id="ARBA00013420"/>
    </source>
</evidence>
<organism evidence="12 13">
    <name type="scientific">Donacobius atricapilla</name>
    <dbReference type="NCBI Taxonomy" id="237420"/>
    <lineage>
        <taxon>Eukaryota</taxon>
        <taxon>Metazoa</taxon>
        <taxon>Chordata</taxon>
        <taxon>Craniata</taxon>
        <taxon>Vertebrata</taxon>
        <taxon>Euteleostomi</taxon>
        <taxon>Archelosauria</taxon>
        <taxon>Archosauria</taxon>
        <taxon>Dinosauria</taxon>
        <taxon>Saurischia</taxon>
        <taxon>Theropoda</taxon>
        <taxon>Coelurosauria</taxon>
        <taxon>Aves</taxon>
        <taxon>Neognathae</taxon>
        <taxon>Neoaves</taxon>
        <taxon>Telluraves</taxon>
        <taxon>Australaves</taxon>
        <taxon>Passeriformes</taxon>
        <taxon>Mimidae</taxon>
        <taxon>Donacobius</taxon>
    </lineage>
</organism>
<feature type="non-terminal residue" evidence="12">
    <location>
        <position position="1"/>
    </location>
</feature>
<evidence type="ECO:0000256" key="9">
    <source>
        <dbReference type="SAM" id="MobiDB-lite"/>
    </source>
</evidence>
<dbReference type="GO" id="GO:0030154">
    <property type="term" value="P:cell differentiation"/>
    <property type="evidence" value="ECO:0007669"/>
    <property type="project" value="UniProtKB-KW"/>
</dbReference>
<feature type="domain" description="HTH OST-type" evidence="11">
    <location>
        <begin position="129"/>
        <end position="204"/>
    </location>
</feature>
<keyword evidence="7" id="KW-0221">Differentiation</keyword>
<dbReference type="AlphaFoldDB" id="A0A851JMV9"/>
<dbReference type="InterPro" id="IPR050621">
    <property type="entry name" value="Tudor_domain_containing"/>
</dbReference>
<dbReference type="InterPro" id="IPR025605">
    <property type="entry name" value="OST-HTH/LOTUS_dom"/>
</dbReference>
<comment type="caution">
    <text evidence="12">The sequence shown here is derived from an EMBL/GenBank/DDBJ whole genome shotgun (WGS) entry which is preliminary data.</text>
</comment>
<dbReference type="Gene3D" id="2.40.50.90">
    <property type="match status" value="1"/>
</dbReference>
<keyword evidence="13" id="KW-1185">Reference proteome</keyword>
<evidence type="ECO:0000313" key="13">
    <source>
        <dbReference type="Proteomes" id="UP000660704"/>
    </source>
</evidence>
<evidence type="ECO:0000256" key="6">
    <source>
        <dbReference type="ARBA" id="ARBA00022737"/>
    </source>
</evidence>
<feature type="region of interest" description="Disordered" evidence="9">
    <location>
        <begin position="210"/>
        <end position="268"/>
    </location>
</feature>
<reference evidence="12" key="1">
    <citation type="submission" date="2019-09" db="EMBL/GenBank/DDBJ databases">
        <title>Bird 10,000 Genomes (B10K) Project - Family phase.</title>
        <authorList>
            <person name="Zhang G."/>
        </authorList>
    </citation>
    <scope>NUCLEOTIDE SEQUENCE</scope>
    <source>
        <strain evidence="12">B10K-DU-001-63</strain>
        <tissue evidence="12">Muscle</tissue>
    </source>
</reference>
<evidence type="ECO:0000256" key="4">
    <source>
        <dbReference type="ARBA" id="ARBA00022473"/>
    </source>
</evidence>
<feature type="compositionally biased region" description="Acidic residues" evidence="9">
    <location>
        <begin position="210"/>
        <end position="265"/>
    </location>
</feature>
<proteinExistence type="inferred from homology"/>